<comment type="caution">
    <text evidence="9">The sequence shown here is derived from an EMBL/GenBank/DDBJ whole genome shotgun (WGS) entry which is preliminary data.</text>
</comment>
<proteinExistence type="inferred from homology"/>
<dbReference type="InterPro" id="IPR003738">
    <property type="entry name" value="SRAP"/>
</dbReference>
<gene>
    <name evidence="9" type="ORF">ENSA5_43530</name>
</gene>
<dbReference type="EC" id="3.4.-.-" evidence="8"/>
<dbReference type="GO" id="GO:0016829">
    <property type="term" value="F:lyase activity"/>
    <property type="evidence" value="ECO:0007669"/>
    <property type="project" value="UniProtKB-KW"/>
</dbReference>
<accession>A0A2S9XK52</accession>
<keyword evidence="3" id="KW-0227">DNA damage</keyword>
<keyword evidence="2 8" id="KW-0645">Protease</keyword>
<evidence type="ECO:0000256" key="7">
    <source>
        <dbReference type="ARBA" id="ARBA00023239"/>
    </source>
</evidence>
<dbReference type="AlphaFoldDB" id="A0A2S9XK52"/>
<evidence type="ECO:0000256" key="4">
    <source>
        <dbReference type="ARBA" id="ARBA00022801"/>
    </source>
</evidence>
<dbReference type="Proteomes" id="UP000237968">
    <property type="component" value="Unassembled WGS sequence"/>
</dbReference>
<dbReference type="GO" id="GO:0106300">
    <property type="term" value="P:protein-DNA covalent cross-linking repair"/>
    <property type="evidence" value="ECO:0007669"/>
    <property type="project" value="InterPro"/>
</dbReference>
<comment type="similarity">
    <text evidence="1 8">Belongs to the SOS response-associated peptidase family.</text>
</comment>
<evidence type="ECO:0000256" key="2">
    <source>
        <dbReference type="ARBA" id="ARBA00022670"/>
    </source>
</evidence>
<keyword evidence="4 8" id="KW-0378">Hydrolase</keyword>
<protein>
    <recommendedName>
        <fullName evidence="8">Abasic site processing protein</fullName>
        <ecNumber evidence="8">3.4.-.-</ecNumber>
    </recommendedName>
</protein>
<evidence type="ECO:0000256" key="3">
    <source>
        <dbReference type="ARBA" id="ARBA00022763"/>
    </source>
</evidence>
<keyword evidence="10" id="KW-1185">Reference proteome</keyword>
<evidence type="ECO:0000313" key="9">
    <source>
        <dbReference type="EMBL" id="PRP93258.1"/>
    </source>
</evidence>
<dbReference type="SUPFAM" id="SSF143081">
    <property type="entry name" value="BB1717-like"/>
    <property type="match status" value="1"/>
</dbReference>
<dbReference type="GO" id="GO:0003697">
    <property type="term" value="F:single-stranded DNA binding"/>
    <property type="evidence" value="ECO:0007669"/>
    <property type="project" value="InterPro"/>
</dbReference>
<dbReference type="EMBL" id="PVNK01000188">
    <property type="protein sequence ID" value="PRP93258.1"/>
    <property type="molecule type" value="Genomic_DNA"/>
</dbReference>
<name>A0A2S9XK52_9BACT</name>
<keyword evidence="7" id="KW-0456">Lyase</keyword>
<dbReference type="RefSeq" id="WP_106393633.1">
    <property type="nucleotide sequence ID" value="NZ_PVNK01000188.1"/>
</dbReference>
<dbReference type="OrthoDB" id="6192129at2"/>
<reference evidence="9 10" key="1">
    <citation type="submission" date="2018-03" db="EMBL/GenBank/DDBJ databases">
        <title>Draft Genome Sequences of the Obligatory Marine Myxobacteria Enhygromyxa salina SWB005.</title>
        <authorList>
            <person name="Poehlein A."/>
            <person name="Moghaddam J.A."/>
            <person name="Harms H."/>
            <person name="Alanjari M."/>
            <person name="Koenig G.M."/>
            <person name="Daniel R."/>
            <person name="Schaeberle T.F."/>
        </authorList>
    </citation>
    <scope>NUCLEOTIDE SEQUENCE [LARGE SCALE GENOMIC DNA]</scope>
    <source>
        <strain evidence="9 10">SWB005</strain>
    </source>
</reference>
<dbReference type="Pfam" id="PF02586">
    <property type="entry name" value="SRAP"/>
    <property type="match status" value="1"/>
</dbReference>
<dbReference type="Gene3D" id="3.90.1680.10">
    <property type="entry name" value="SOS response associated peptidase-like"/>
    <property type="match status" value="1"/>
</dbReference>
<evidence type="ECO:0000313" key="10">
    <source>
        <dbReference type="Proteomes" id="UP000237968"/>
    </source>
</evidence>
<evidence type="ECO:0000256" key="6">
    <source>
        <dbReference type="ARBA" id="ARBA00023125"/>
    </source>
</evidence>
<dbReference type="InterPro" id="IPR036590">
    <property type="entry name" value="SRAP-like"/>
</dbReference>
<evidence type="ECO:0000256" key="5">
    <source>
        <dbReference type="ARBA" id="ARBA00023124"/>
    </source>
</evidence>
<sequence>MCGRYVTGTDEHSWREWATLLELPTLTLPADSSAWAEPFGPTAQVPILRLAPEGPATPELVLARWGLMPSWMKQPYKQRPQYNLRSETAPKRFKKYLARRRCVLPAARFWVRRDADRERVAVELPDQPLFGLAGLWTEREIDGKPARSCTILTTEADAELGRLHERMPVVLVGADARRWLAADDGAAILGELSSATPPLRLTAA</sequence>
<dbReference type="GO" id="GO:0008233">
    <property type="term" value="F:peptidase activity"/>
    <property type="evidence" value="ECO:0007669"/>
    <property type="project" value="UniProtKB-KW"/>
</dbReference>
<dbReference type="PANTHER" id="PTHR13604:SF0">
    <property type="entry name" value="ABASIC SITE PROCESSING PROTEIN HMCES"/>
    <property type="match status" value="1"/>
</dbReference>
<keyword evidence="5" id="KW-0190">Covalent protein-DNA linkage</keyword>
<organism evidence="9 10">
    <name type="scientific">Enhygromyxa salina</name>
    <dbReference type="NCBI Taxonomy" id="215803"/>
    <lineage>
        <taxon>Bacteria</taxon>
        <taxon>Pseudomonadati</taxon>
        <taxon>Myxococcota</taxon>
        <taxon>Polyangia</taxon>
        <taxon>Nannocystales</taxon>
        <taxon>Nannocystaceae</taxon>
        <taxon>Enhygromyxa</taxon>
    </lineage>
</organism>
<dbReference type="GO" id="GO:0006508">
    <property type="term" value="P:proteolysis"/>
    <property type="evidence" value="ECO:0007669"/>
    <property type="project" value="UniProtKB-KW"/>
</dbReference>
<evidence type="ECO:0000256" key="1">
    <source>
        <dbReference type="ARBA" id="ARBA00008136"/>
    </source>
</evidence>
<evidence type="ECO:0000256" key="8">
    <source>
        <dbReference type="RuleBase" id="RU364100"/>
    </source>
</evidence>
<keyword evidence="6" id="KW-0238">DNA-binding</keyword>
<dbReference type="PANTHER" id="PTHR13604">
    <property type="entry name" value="DC12-RELATED"/>
    <property type="match status" value="1"/>
</dbReference>